<dbReference type="Gene3D" id="3.40.50.300">
    <property type="entry name" value="P-loop containing nucleotide triphosphate hydrolases"/>
    <property type="match status" value="1"/>
</dbReference>
<dbReference type="OMA" id="AMETFTV"/>
<dbReference type="GO" id="GO:0033063">
    <property type="term" value="C:Rad51B-Rad51C-Rad51D-XRCC2 complex"/>
    <property type="evidence" value="ECO:0007669"/>
    <property type="project" value="TreeGrafter"/>
</dbReference>
<dbReference type="InterPro" id="IPR016467">
    <property type="entry name" value="DNA_recomb/repair_RecA-like"/>
</dbReference>
<dbReference type="GO" id="GO:0005524">
    <property type="term" value="F:ATP binding"/>
    <property type="evidence" value="ECO:0007669"/>
    <property type="project" value="UniProtKB-KW"/>
</dbReference>
<evidence type="ECO:0000313" key="10">
    <source>
        <dbReference type="EMBL" id="KNC56404.1"/>
    </source>
</evidence>
<dbReference type="GO" id="GO:0008821">
    <property type="term" value="F:crossover junction DNA endonuclease activity"/>
    <property type="evidence" value="ECO:0007669"/>
    <property type="project" value="TreeGrafter"/>
</dbReference>
<dbReference type="GO" id="GO:0007131">
    <property type="term" value="P:reciprocal meiotic recombination"/>
    <property type="evidence" value="ECO:0007669"/>
    <property type="project" value="TreeGrafter"/>
</dbReference>
<evidence type="ECO:0000256" key="4">
    <source>
        <dbReference type="ARBA" id="ARBA00022840"/>
    </source>
</evidence>
<keyword evidence="3" id="KW-0227">DNA damage</keyword>
<dbReference type="PANTHER" id="PTHR46239:SF1">
    <property type="entry name" value="DNA REPAIR PROTEIN RAD51 HOMOLOG 3"/>
    <property type="match status" value="1"/>
</dbReference>
<dbReference type="STRING" id="461836.A0A0L0DVQ9"/>
<name>A0A0L0DVQ9_THETB</name>
<dbReference type="PIRSF" id="PIRSF005856">
    <property type="entry name" value="Rad51"/>
    <property type="match status" value="1"/>
</dbReference>
<evidence type="ECO:0000259" key="9">
    <source>
        <dbReference type="PROSITE" id="PS50162"/>
    </source>
</evidence>
<dbReference type="OrthoDB" id="5957327at2759"/>
<dbReference type="GO" id="GO:0000707">
    <property type="term" value="P:meiotic DNA recombinase assembly"/>
    <property type="evidence" value="ECO:0007669"/>
    <property type="project" value="TreeGrafter"/>
</dbReference>
<keyword evidence="11" id="KW-1185">Reference proteome</keyword>
<dbReference type="CDD" id="cd19492">
    <property type="entry name" value="Rad51C"/>
    <property type="match status" value="1"/>
</dbReference>
<dbReference type="SUPFAM" id="SSF52540">
    <property type="entry name" value="P-loop containing nucleoside triphosphate hydrolases"/>
    <property type="match status" value="1"/>
</dbReference>
<reference evidence="10 11" key="1">
    <citation type="submission" date="2010-05" db="EMBL/GenBank/DDBJ databases">
        <title>The Genome Sequence of Thecamonas trahens ATCC 50062.</title>
        <authorList>
            <consortium name="The Broad Institute Genome Sequencing Platform"/>
            <person name="Russ C."/>
            <person name="Cuomo C."/>
            <person name="Shea T."/>
            <person name="Young S.K."/>
            <person name="Zeng Q."/>
            <person name="Koehrsen M."/>
            <person name="Haas B."/>
            <person name="Borodovsky M."/>
            <person name="Guigo R."/>
            <person name="Alvarado L."/>
            <person name="Berlin A."/>
            <person name="Bochicchio J."/>
            <person name="Borenstein D."/>
            <person name="Chapman S."/>
            <person name="Chen Z."/>
            <person name="Freedman E."/>
            <person name="Gellesch M."/>
            <person name="Goldberg J."/>
            <person name="Griggs A."/>
            <person name="Gujja S."/>
            <person name="Heilman E."/>
            <person name="Heiman D."/>
            <person name="Hepburn T."/>
            <person name="Howarth C."/>
            <person name="Jen D."/>
            <person name="Larson L."/>
            <person name="Mehta T."/>
            <person name="Park D."/>
            <person name="Pearson M."/>
            <person name="Roberts A."/>
            <person name="Saif S."/>
            <person name="Shenoy N."/>
            <person name="Sisk P."/>
            <person name="Stolte C."/>
            <person name="Sykes S."/>
            <person name="Thomson T."/>
            <person name="Walk T."/>
            <person name="White J."/>
            <person name="Yandava C."/>
            <person name="Burger G."/>
            <person name="Gray M.W."/>
            <person name="Holland P.W.H."/>
            <person name="King N."/>
            <person name="Lang F.B.F."/>
            <person name="Roger A.J."/>
            <person name="Ruiz-Trillo I."/>
            <person name="Lander E."/>
            <person name="Nusbaum C."/>
        </authorList>
    </citation>
    <scope>NUCLEOTIDE SEQUENCE [LARGE SCALE GENOMIC DNA]</scope>
    <source>
        <strain evidence="10 11">ATCC 50062</strain>
    </source>
</reference>
<dbReference type="GO" id="GO:0000400">
    <property type="term" value="F:four-way junction DNA binding"/>
    <property type="evidence" value="ECO:0007669"/>
    <property type="project" value="TreeGrafter"/>
</dbReference>
<dbReference type="InterPro" id="IPR020588">
    <property type="entry name" value="RecA_ATP-bd"/>
</dbReference>
<keyword evidence="2" id="KW-0547">Nucleotide-binding</keyword>
<dbReference type="eggNOG" id="KOG1434">
    <property type="taxonomic scope" value="Eukaryota"/>
</dbReference>
<dbReference type="EMBL" id="GL349441">
    <property type="protein sequence ID" value="KNC56404.1"/>
    <property type="molecule type" value="Genomic_DNA"/>
</dbReference>
<dbReference type="GeneID" id="25562056"/>
<evidence type="ECO:0000256" key="8">
    <source>
        <dbReference type="SAM" id="MobiDB-lite"/>
    </source>
</evidence>
<dbReference type="InterPro" id="IPR052093">
    <property type="entry name" value="HR_Repair_Mediator"/>
</dbReference>
<dbReference type="InterPro" id="IPR027417">
    <property type="entry name" value="P-loop_NTPase"/>
</dbReference>
<keyword evidence="6" id="KW-0539">Nucleus</keyword>
<dbReference type="AlphaFoldDB" id="A0A0L0DVQ9"/>
<accession>A0A0L0DVQ9</accession>
<dbReference type="Pfam" id="PF08423">
    <property type="entry name" value="Rad51"/>
    <property type="match status" value="1"/>
</dbReference>
<dbReference type="InterPro" id="IPR013632">
    <property type="entry name" value="Rad51_C"/>
</dbReference>
<dbReference type="RefSeq" id="XP_013760917.1">
    <property type="nucleotide sequence ID" value="XM_013905463.1"/>
</dbReference>
<dbReference type="GO" id="GO:0140664">
    <property type="term" value="F:ATP-dependent DNA damage sensor activity"/>
    <property type="evidence" value="ECO:0007669"/>
    <property type="project" value="InterPro"/>
</dbReference>
<dbReference type="GO" id="GO:0033065">
    <property type="term" value="C:Rad51C-XRCC3 complex"/>
    <property type="evidence" value="ECO:0007669"/>
    <property type="project" value="TreeGrafter"/>
</dbReference>
<comment type="subcellular location">
    <subcellularLocation>
        <location evidence="1">Nucleus</location>
    </subcellularLocation>
</comment>
<feature type="compositionally biased region" description="Low complexity" evidence="8">
    <location>
        <begin position="369"/>
        <end position="383"/>
    </location>
</feature>
<dbReference type="PROSITE" id="PS50162">
    <property type="entry name" value="RECA_2"/>
    <property type="match status" value="1"/>
</dbReference>
<gene>
    <name evidence="10" type="ORF">AMSG_02375</name>
</gene>
<organism evidence="10 11">
    <name type="scientific">Thecamonas trahens ATCC 50062</name>
    <dbReference type="NCBI Taxonomy" id="461836"/>
    <lineage>
        <taxon>Eukaryota</taxon>
        <taxon>Apusozoa</taxon>
        <taxon>Apusomonadida</taxon>
        <taxon>Apusomonadidae</taxon>
        <taxon>Thecamonas</taxon>
    </lineage>
</organism>
<protein>
    <recommendedName>
        <fullName evidence="7">DNA repair protein RAD51 homolog 3</fullName>
    </recommendedName>
</protein>
<evidence type="ECO:0000256" key="5">
    <source>
        <dbReference type="ARBA" id="ARBA00023204"/>
    </source>
</evidence>
<evidence type="ECO:0000256" key="2">
    <source>
        <dbReference type="ARBA" id="ARBA00022741"/>
    </source>
</evidence>
<dbReference type="GO" id="GO:0005657">
    <property type="term" value="C:replication fork"/>
    <property type="evidence" value="ECO:0007669"/>
    <property type="project" value="TreeGrafter"/>
</dbReference>
<evidence type="ECO:0000256" key="3">
    <source>
        <dbReference type="ARBA" id="ARBA00022763"/>
    </source>
</evidence>
<evidence type="ECO:0000256" key="6">
    <source>
        <dbReference type="ARBA" id="ARBA00023242"/>
    </source>
</evidence>
<feature type="domain" description="RecA family profile 1" evidence="9">
    <location>
        <begin position="101"/>
        <end position="285"/>
    </location>
</feature>
<proteinExistence type="predicted"/>
<keyword evidence="5" id="KW-0234">DNA repair</keyword>
<feature type="region of interest" description="Disordered" evidence="8">
    <location>
        <begin position="346"/>
        <end position="405"/>
    </location>
</feature>
<dbReference type="PANTHER" id="PTHR46239">
    <property type="entry name" value="DNA REPAIR PROTEIN RAD51 HOMOLOG 3 RAD51C"/>
    <property type="match status" value="1"/>
</dbReference>
<sequence>MRPLSTLPIPPSVQGALSRAGFHTTDDVGGVGAVALSEAAGITRRQALDVLRAVRGKGEGAGSGRSAAVSLAALVGGGTAQESGAEEVGRSAYALLLEERQQVPIITFCAEVDEMLGGGVPLGKVTEFTGAPGIGKTQLGMQLAVDVQIPEAFGGAGGSAIYIDTEGSFVVERAVEIASAVVSHLDAQAAADGVAHGLSLESVLSSIAYYRVHSYVEQIALINLLPGIVEELGNVRLVVIDSVAFHFRHDFANMGVRTRVLNGMAQSLTLLAEKAGLAVVLMNQVTTRGISQGHAYLAPALGESWGHAATVRVNLFWDNGARLALLFKSPSHSQGSARFAVTVQGIRSEPPDEPPPGTSPKRGNKRLRASASTGGEEAGASESVAREEEAMKVGAGATKRHHPLK</sequence>
<evidence type="ECO:0000256" key="7">
    <source>
        <dbReference type="ARBA" id="ARBA00040674"/>
    </source>
</evidence>
<evidence type="ECO:0000256" key="1">
    <source>
        <dbReference type="ARBA" id="ARBA00004123"/>
    </source>
</evidence>
<evidence type="ECO:0000313" key="11">
    <source>
        <dbReference type="Proteomes" id="UP000054408"/>
    </source>
</evidence>
<dbReference type="Proteomes" id="UP000054408">
    <property type="component" value="Unassembled WGS sequence"/>
</dbReference>
<keyword evidence="4" id="KW-0067">ATP-binding</keyword>